<evidence type="ECO:0000313" key="2">
    <source>
        <dbReference type="Proteomes" id="UP001054945"/>
    </source>
</evidence>
<evidence type="ECO:0000313" key="1">
    <source>
        <dbReference type="EMBL" id="GIY79735.1"/>
    </source>
</evidence>
<reference evidence="1 2" key="1">
    <citation type="submission" date="2021-06" db="EMBL/GenBank/DDBJ databases">
        <title>Caerostris extrusa draft genome.</title>
        <authorList>
            <person name="Kono N."/>
            <person name="Arakawa K."/>
        </authorList>
    </citation>
    <scope>NUCLEOTIDE SEQUENCE [LARGE SCALE GENOMIC DNA]</scope>
</reference>
<keyword evidence="2" id="KW-1185">Reference proteome</keyword>
<sequence>MESVIFVLEISSAKWNYESQNPLTATAITVAVRRNVVSEVVIKHSKYTSERWSSQKARVLLNRSEVQNRKHSRFCLIYCKVPPQLPSVVVAATAQGCEGGSKKTRVETPRSPSPFREAFQGCEAPHREGCFVGSYLGNWKIRVADGIRKDGESDHRLSLSYRCL</sequence>
<proteinExistence type="predicted"/>
<organism evidence="1 2">
    <name type="scientific">Caerostris extrusa</name>
    <name type="common">Bark spider</name>
    <name type="synonym">Caerostris bankana</name>
    <dbReference type="NCBI Taxonomy" id="172846"/>
    <lineage>
        <taxon>Eukaryota</taxon>
        <taxon>Metazoa</taxon>
        <taxon>Ecdysozoa</taxon>
        <taxon>Arthropoda</taxon>
        <taxon>Chelicerata</taxon>
        <taxon>Arachnida</taxon>
        <taxon>Araneae</taxon>
        <taxon>Araneomorphae</taxon>
        <taxon>Entelegynae</taxon>
        <taxon>Araneoidea</taxon>
        <taxon>Araneidae</taxon>
        <taxon>Caerostris</taxon>
    </lineage>
</organism>
<comment type="caution">
    <text evidence="1">The sequence shown here is derived from an EMBL/GenBank/DDBJ whole genome shotgun (WGS) entry which is preliminary data.</text>
</comment>
<dbReference type="AlphaFoldDB" id="A0AAV4W9Y9"/>
<accession>A0AAV4W9Y9</accession>
<protein>
    <submittedName>
        <fullName evidence="1">Uncharacterized protein</fullName>
    </submittedName>
</protein>
<name>A0AAV4W9Y9_CAEEX</name>
<dbReference type="Proteomes" id="UP001054945">
    <property type="component" value="Unassembled WGS sequence"/>
</dbReference>
<dbReference type="EMBL" id="BPLR01015924">
    <property type="protein sequence ID" value="GIY79735.1"/>
    <property type="molecule type" value="Genomic_DNA"/>
</dbReference>
<gene>
    <name evidence="1" type="ORF">CEXT_653251</name>
</gene>